<reference evidence="1 2" key="1">
    <citation type="journal article" date="2014" name="Genome Announc.">
        <title>Draft genome sequences of eight enterohepatic helicobacter species isolated from both laboratory and wild rodents.</title>
        <authorList>
            <person name="Sheh A."/>
            <person name="Shen Z."/>
            <person name="Fox J.G."/>
        </authorList>
    </citation>
    <scope>NUCLEOTIDE SEQUENCE [LARGE SCALE GENOMIC DNA]</scope>
    <source>
        <strain evidence="1 2">ATCC 700114</strain>
    </source>
</reference>
<sequence length="240" mass="27879">MKHTKQIEENIAKINALTISAYQKEVIRSAYYNHLNNIPLPNHALPLLKQHGITFYNGNMRISNMNREERKKLYKRRESTTININTSSAYQKSFLQTSRAHPNVLEKMLIDAEAICVEIKKLIDDCTRLTHECFTRGERSYSMMINIIETLNTHMQTSMQALNNFVQPFLELFVGLQPQAQKEILEKSNGFMTKIRQAKDTSASLCIKLSTIKAHNDMPKEQDFIQYLENTINKFDSYVK</sequence>
<gene>
    <name evidence="1" type="ORF">LS81_006460</name>
</gene>
<organism evidence="1 2">
    <name type="scientific">Helicobacter trogontum</name>
    <dbReference type="NCBI Taxonomy" id="50960"/>
    <lineage>
        <taxon>Bacteria</taxon>
        <taxon>Pseudomonadati</taxon>
        <taxon>Campylobacterota</taxon>
        <taxon>Epsilonproteobacteria</taxon>
        <taxon>Campylobacterales</taxon>
        <taxon>Helicobacteraceae</taxon>
        <taxon>Helicobacter</taxon>
    </lineage>
</organism>
<comment type="caution">
    <text evidence="1">The sequence shown here is derived from an EMBL/GenBank/DDBJ whole genome shotgun (WGS) entry which is preliminary data.</text>
</comment>
<protein>
    <submittedName>
        <fullName evidence="1">Uncharacterized protein</fullName>
    </submittedName>
</protein>
<dbReference type="AlphaFoldDB" id="A0A4U8SAD5"/>
<dbReference type="RefSeq" id="WP_034346451.1">
    <property type="nucleotide sequence ID" value="NZ_FZNG01000003.1"/>
</dbReference>
<dbReference type="OrthoDB" id="5324853at2"/>
<proteinExistence type="predicted"/>
<dbReference type="EMBL" id="JRPL02000013">
    <property type="protein sequence ID" value="TLD82980.1"/>
    <property type="molecule type" value="Genomic_DNA"/>
</dbReference>
<accession>A0A4U8SAD5</accession>
<evidence type="ECO:0000313" key="1">
    <source>
        <dbReference type="EMBL" id="TLD82980.1"/>
    </source>
</evidence>
<dbReference type="Proteomes" id="UP000029878">
    <property type="component" value="Unassembled WGS sequence"/>
</dbReference>
<evidence type="ECO:0000313" key="2">
    <source>
        <dbReference type="Proteomes" id="UP000029878"/>
    </source>
</evidence>
<name>A0A4U8SAD5_9HELI</name>